<accession>A0A1M6UIG6</accession>
<dbReference type="AlphaFoldDB" id="A0A1M6UIG6"/>
<feature type="transmembrane region" description="Helical" evidence="1">
    <location>
        <begin position="56"/>
        <end position="78"/>
    </location>
</feature>
<keyword evidence="4" id="KW-1185">Reference proteome</keyword>
<dbReference type="GO" id="GO:0016020">
    <property type="term" value="C:membrane"/>
    <property type="evidence" value="ECO:0007669"/>
    <property type="project" value="InterPro"/>
</dbReference>
<dbReference type="RefSeq" id="WP_072715555.1">
    <property type="nucleotide sequence ID" value="NZ_FRAU01000005.1"/>
</dbReference>
<protein>
    <submittedName>
        <fullName evidence="3">Uncharacterized membrane protein</fullName>
    </submittedName>
</protein>
<dbReference type="Proteomes" id="UP000185812">
    <property type="component" value="Unassembled WGS sequence"/>
</dbReference>
<evidence type="ECO:0000313" key="4">
    <source>
        <dbReference type="Proteomes" id="UP000185812"/>
    </source>
</evidence>
<evidence type="ECO:0000259" key="2">
    <source>
        <dbReference type="Pfam" id="PF05425"/>
    </source>
</evidence>
<dbReference type="OrthoDB" id="5515053at2"/>
<feature type="transmembrane region" description="Helical" evidence="1">
    <location>
        <begin position="98"/>
        <end position="118"/>
    </location>
</feature>
<dbReference type="EMBL" id="FRAU01000005">
    <property type="protein sequence ID" value="SHK68943.1"/>
    <property type="molecule type" value="Genomic_DNA"/>
</dbReference>
<gene>
    <name evidence="3" type="ORF">SAMN04488087_1719</name>
</gene>
<dbReference type="Pfam" id="PF05425">
    <property type="entry name" value="CopD"/>
    <property type="match status" value="1"/>
</dbReference>
<feature type="domain" description="Copper resistance protein D" evidence="2">
    <location>
        <begin position="53"/>
        <end position="161"/>
    </location>
</feature>
<name>A0A1M6UIG6_9BACT</name>
<evidence type="ECO:0000313" key="3">
    <source>
        <dbReference type="EMBL" id="SHK68943.1"/>
    </source>
</evidence>
<proteinExistence type="predicted"/>
<organism evidence="3 4">
    <name type="scientific">Rhodothermus profundi</name>
    <dbReference type="NCBI Taxonomy" id="633813"/>
    <lineage>
        <taxon>Bacteria</taxon>
        <taxon>Pseudomonadati</taxon>
        <taxon>Rhodothermota</taxon>
        <taxon>Rhodothermia</taxon>
        <taxon>Rhodothermales</taxon>
        <taxon>Rhodothermaceae</taxon>
        <taxon>Rhodothermus</taxon>
    </lineage>
</organism>
<reference evidence="4" key="1">
    <citation type="submission" date="2016-11" db="EMBL/GenBank/DDBJ databases">
        <authorList>
            <person name="Varghese N."/>
            <person name="Submissions S."/>
        </authorList>
    </citation>
    <scope>NUCLEOTIDE SEQUENCE [LARGE SCALE GENOMIC DNA]</scope>
    <source>
        <strain evidence="4">DSM 22212</strain>
    </source>
</reference>
<evidence type="ECO:0000256" key="1">
    <source>
        <dbReference type="SAM" id="Phobius"/>
    </source>
</evidence>
<keyword evidence="1" id="KW-0812">Transmembrane</keyword>
<dbReference type="STRING" id="633813.SAMN04488087_1719"/>
<keyword evidence="1" id="KW-0472">Membrane</keyword>
<sequence>MSGWYLFSVWLHILAATVWIGSMIFLGVAVVPLLRRPEFASVRTALLYRLGLRFRWIGWAVLLLLVGTGIVNIGYRGYGWDDLWSGALWQGPWGRTLAWKLVLVLLVMGISAVHDFYLGPRTMQLLERGAASAERLRRTASYLGRLMTLLSLVILALAVLLVRGGGR</sequence>
<feature type="transmembrane region" description="Helical" evidence="1">
    <location>
        <begin position="142"/>
        <end position="162"/>
    </location>
</feature>
<keyword evidence="1" id="KW-1133">Transmembrane helix</keyword>
<feature type="transmembrane region" description="Helical" evidence="1">
    <location>
        <begin position="12"/>
        <end position="35"/>
    </location>
</feature>
<dbReference type="InterPro" id="IPR008457">
    <property type="entry name" value="Cu-R_CopD_dom"/>
</dbReference>